<dbReference type="HOGENOM" id="CLU_051062_4_0_1"/>
<evidence type="ECO:0000256" key="5">
    <source>
        <dbReference type="ARBA" id="ARBA00023136"/>
    </source>
</evidence>
<dbReference type="Pfam" id="PF01184">
    <property type="entry name" value="Gpr1_Fun34_YaaH"/>
    <property type="match status" value="1"/>
</dbReference>
<protein>
    <recommendedName>
        <fullName evidence="9">GPR1/FUN34/YaaH-class plasma membrane protein</fullName>
    </recommendedName>
</protein>
<gene>
    <name evidence="7" type="ORF">ACLA_066610</name>
</gene>
<keyword evidence="3 6" id="KW-0812">Transmembrane</keyword>
<dbReference type="InterPro" id="IPR000791">
    <property type="entry name" value="Gpr1/Fun34/SatP-like"/>
</dbReference>
<evidence type="ECO:0000256" key="4">
    <source>
        <dbReference type="ARBA" id="ARBA00022989"/>
    </source>
</evidence>
<evidence type="ECO:0000256" key="1">
    <source>
        <dbReference type="ARBA" id="ARBA00004141"/>
    </source>
</evidence>
<evidence type="ECO:0000313" key="7">
    <source>
        <dbReference type="EMBL" id="EAW11025.1"/>
    </source>
</evidence>
<dbReference type="VEuPathDB" id="FungiDB:ACLA_066610"/>
<keyword evidence="4 6" id="KW-1133">Transmembrane helix</keyword>
<evidence type="ECO:0000256" key="2">
    <source>
        <dbReference type="ARBA" id="ARBA00005587"/>
    </source>
</evidence>
<dbReference type="PANTHER" id="PTHR31123">
    <property type="entry name" value="ACCUMULATION OF DYADS PROTEIN 2-RELATED"/>
    <property type="match status" value="1"/>
</dbReference>
<keyword evidence="5 6" id="KW-0472">Membrane</keyword>
<evidence type="ECO:0000256" key="3">
    <source>
        <dbReference type="ARBA" id="ARBA00022692"/>
    </source>
</evidence>
<organism evidence="7 8">
    <name type="scientific">Aspergillus clavatus (strain ATCC 1007 / CBS 513.65 / DSM 816 / NCTC 3887 / NRRL 1 / QM 1276 / 107)</name>
    <dbReference type="NCBI Taxonomy" id="344612"/>
    <lineage>
        <taxon>Eukaryota</taxon>
        <taxon>Fungi</taxon>
        <taxon>Dikarya</taxon>
        <taxon>Ascomycota</taxon>
        <taxon>Pezizomycotina</taxon>
        <taxon>Eurotiomycetes</taxon>
        <taxon>Eurotiomycetidae</taxon>
        <taxon>Eurotiales</taxon>
        <taxon>Aspergillaceae</taxon>
        <taxon>Aspergillus</taxon>
        <taxon>Aspergillus subgen. Fumigati</taxon>
    </lineage>
</organism>
<dbReference type="GO" id="GO:0015123">
    <property type="term" value="F:acetate transmembrane transporter activity"/>
    <property type="evidence" value="ECO:0007669"/>
    <property type="project" value="TreeGrafter"/>
</dbReference>
<keyword evidence="8" id="KW-1185">Reference proteome</keyword>
<dbReference type="GO" id="GO:0005886">
    <property type="term" value="C:plasma membrane"/>
    <property type="evidence" value="ECO:0007669"/>
    <property type="project" value="TreeGrafter"/>
</dbReference>
<comment type="subcellular location">
    <subcellularLocation>
        <location evidence="1">Membrane</location>
        <topology evidence="1">Multi-pass membrane protein</topology>
    </subcellularLocation>
</comment>
<dbReference type="EMBL" id="DS027053">
    <property type="protein sequence ID" value="EAW11025.1"/>
    <property type="molecule type" value="Genomic_DNA"/>
</dbReference>
<dbReference type="GeneID" id="4704472"/>
<dbReference type="STRING" id="344612.A1CGE5"/>
<dbReference type="Proteomes" id="UP000006701">
    <property type="component" value="Unassembled WGS sequence"/>
</dbReference>
<dbReference type="InterPro" id="IPR051633">
    <property type="entry name" value="AceTr"/>
</dbReference>
<feature type="transmembrane region" description="Helical" evidence="6">
    <location>
        <begin position="243"/>
        <end position="266"/>
    </location>
</feature>
<feature type="transmembrane region" description="Helical" evidence="6">
    <location>
        <begin position="63"/>
        <end position="82"/>
    </location>
</feature>
<evidence type="ECO:0000313" key="8">
    <source>
        <dbReference type="Proteomes" id="UP000006701"/>
    </source>
</evidence>
<evidence type="ECO:0000256" key="6">
    <source>
        <dbReference type="SAM" id="Phobius"/>
    </source>
</evidence>
<sequence length="304" mass="32209">MSGEVSLQSHEESIIRDKAAMHSLTPVPTSVTLSAEQFEKLYLSPLTQRQGALSKQMGNPTPLALGGFVITTTPVSCCLMGWAGASGAGIAFTGPIIFLGGGLLVLTSILEFILGNTFPCVVFGTIGAFWFAFGSTMLPAFNAAGCSILGLNDRHGSRTRGPRVPKHIRSVLSLTFEAQSSLTEPAFLFISMAVLMVIFMICATRTNVVYVVIFATLIIVFVLLSGAYWRLGVADATAGNRMVVGAGAALFLASLLGFYLLIAQLFDSVGFPVRLPVGDLTSLWDRRLKSQGEDPEYGAGTGGK</sequence>
<accession>A1CGE5</accession>
<feature type="transmembrane region" description="Helical" evidence="6">
    <location>
        <begin position="186"/>
        <end position="203"/>
    </location>
</feature>
<name>A1CGE5_ASPCL</name>
<reference evidence="7 8" key="1">
    <citation type="journal article" date="2008" name="PLoS Genet.">
        <title>Genomic islands in the pathogenic filamentous fungus Aspergillus fumigatus.</title>
        <authorList>
            <person name="Fedorova N.D."/>
            <person name="Khaldi N."/>
            <person name="Joardar V.S."/>
            <person name="Maiti R."/>
            <person name="Amedeo P."/>
            <person name="Anderson M.J."/>
            <person name="Crabtree J."/>
            <person name="Silva J.C."/>
            <person name="Badger J.H."/>
            <person name="Albarraq A."/>
            <person name="Angiuoli S."/>
            <person name="Bussey H."/>
            <person name="Bowyer P."/>
            <person name="Cotty P.J."/>
            <person name="Dyer P.S."/>
            <person name="Egan A."/>
            <person name="Galens K."/>
            <person name="Fraser-Liggett C.M."/>
            <person name="Haas B.J."/>
            <person name="Inman J.M."/>
            <person name="Kent R."/>
            <person name="Lemieux S."/>
            <person name="Malavazi I."/>
            <person name="Orvis J."/>
            <person name="Roemer T."/>
            <person name="Ronning C.M."/>
            <person name="Sundaram J.P."/>
            <person name="Sutton G."/>
            <person name="Turner G."/>
            <person name="Venter J.C."/>
            <person name="White O.R."/>
            <person name="Whitty B.R."/>
            <person name="Youngman P."/>
            <person name="Wolfe K.H."/>
            <person name="Goldman G.H."/>
            <person name="Wortman J.R."/>
            <person name="Jiang B."/>
            <person name="Denning D.W."/>
            <person name="Nierman W.C."/>
        </authorList>
    </citation>
    <scope>NUCLEOTIDE SEQUENCE [LARGE SCALE GENOMIC DNA]</scope>
    <source>
        <strain evidence="8">ATCC 1007 / CBS 513.65 / DSM 816 / NCTC 3887 / NRRL 1</strain>
    </source>
</reference>
<feature type="transmembrane region" description="Helical" evidence="6">
    <location>
        <begin position="88"/>
        <end position="106"/>
    </location>
</feature>
<dbReference type="AlphaFoldDB" id="A1CGE5"/>
<dbReference type="OMA" id="FMICATR"/>
<proteinExistence type="inferred from homology"/>
<dbReference type="RefSeq" id="XP_001272451.1">
    <property type="nucleotide sequence ID" value="XM_001272450.1"/>
</dbReference>
<comment type="similarity">
    <text evidence="2">Belongs to the acetate uptake transporter (AceTr) (TC 2.A.96) family.</text>
</comment>
<feature type="transmembrane region" description="Helical" evidence="6">
    <location>
        <begin position="113"/>
        <end position="133"/>
    </location>
</feature>
<evidence type="ECO:0008006" key="9">
    <source>
        <dbReference type="Google" id="ProtNLM"/>
    </source>
</evidence>
<dbReference type="KEGG" id="act:ACLA_066610"/>
<dbReference type="OrthoDB" id="3648309at2759"/>
<dbReference type="eggNOG" id="ENOG502RVN9">
    <property type="taxonomic scope" value="Eukaryota"/>
</dbReference>
<dbReference type="PANTHER" id="PTHR31123:SF4">
    <property type="entry name" value="PROTEIN ALCS"/>
    <property type="match status" value="1"/>
</dbReference>
<feature type="transmembrane region" description="Helical" evidence="6">
    <location>
        <begin position="208"/>
        <end position="231"/>
    </location>
</feature>